<dbReference type="EMBL" id="JACHDB010000001">
    <property type="protein sequence ID" value="MBB5433792.1"/>
    <property type="molecule type" value="Genomic_DNA"/>
</dbReference>
<protein>
    <submittedName>
        <fullName evidence="2">Uncharacterized protein</fullName>
    </submittedName>
</protein>
<accession>A0A7W8QNN6</accession>
<dbReference type="RefSeq" id="WP_221331611.1">
    <property type="nucleotide sequence ID" value="NZ_BAAAJD010000065.1"/>
</dbReference>
<name>A0A7W8QNN6_9ACTN</name>
<proteinExistence type="predicted"/>
<evidence type="ECO:0000313" key="3">
    <source>
        <dbReference type="Proteomes" id="UP000572635"/>
    </source>
</evidence>
<dbReference type="AlphaFoldDB" id="A0A7W8QNN6"/>
<organism evidence="2 3">
    <name type="scientific">Nocardiopsis composta</name>
    <dbReference type="NCBI Taxonomy" id="157465"/>
    <lineage>
        <taxon>Bacteria</taxon>
        <taxon>Bacillati</taxon>
        <taxon>Actinomycetota</taxon>
        <taxon>Actinomycetes</taxon>
        <taxon>Streptosporangiales</taxon>
        <taxon>Nocardiopsidaceae</taxon>
        <taxon>Nocardiopsis</taxon>
    </lineage>
</organism>
<sequence length="92" mass="9480">MGVAAYMASAAIRQMDETGAAEKGFRAVDALIAGAEAARRGPIGEGEAPLTEEERREVDEAMRLVYGDGERNASGRGEVAGAPAPRSTTPGC</sequence>
<gene>
    <name evidence="2" type="ORF">HDA36_003876</name>
</gene>
<evidence type="ECO:0000256" key="1">
    <source>
        <dbReference type="SAM" id="MobiDB-lite"/>
    </source>
</evidence>
<reference evidence="2 3" key="1">
    <citation type="submission" date="2020-08" db="EMBL/GenBank/DDBJ databases">
        <title>Sequencing the genomes of 1000 actinobacteria strains.</title>
        <authorList>
            <person name="Klenk H.-P."/>
        </authorList>
    </citation>
    <scope>NUCLEOTIDE SEQUENCE [LARGE SCALE GENOMIC DNA]</scope>
    <source>
        <strain evidence="2 3">DSM 44551</strain>
    </source>
</reference>
<comment type="caution">
    <text evidence="2">The sequence shown here is derived from an EMBL/GenBank/DDBJ whole genome shotgun (WGS) entry which is preliminary data.</text>
</comment>
<evidence type="ECO:0000313" key="2">
    <source>
        <dbReference type="EMBL" id="MBB5433792.1"/>
    </source>
</evidence>
<dbReference type="Proteomes" id="UP000572635">
    <property type="component" value="Unassembled WGS sequence"/>
</dbReference>
<keyword evidence="3" id="KW-1185">Reference proteome</keyword>
<feature type="region of interest" description="Disordered" evidence="1">
    <location>
        <begin position="68"/>
        <end position="92"/>
    </location>
</feature>